<dbReference type="PANTHER" id="PTHR47972">
    <property type="entry name" value="KINESIN-LIKE PROTEIN KLP-3"/>
    <property type="match status" value="1"/>
</dbReference>
<dbReference type="GO" id="GO:0005524">
    <property type="term" value="F:ATP binding"/>
    <property type="evidence" value="ECO:0007669"/>
    <property type="project" value="UniProtKB-UniRule"/>
</dbReference>
<keyword evidence="3 7" id="KW-0547">Nucleotide-binding</keyword>
<dbReference type="EMBL" id="JBBNAG010000003">
    <property type="protein sequence ID" value="KAK9147509.1"/>
    <property type="molecule type" value="Genomic_DNA"/>
</dbReference>
<reference evidence="11 12" key="1">
    <citation type="submission" date="2024-01" db="EMBL/GenBank/DDBJ databases">
        <title>Genome assemblies of Stephania.</title>
        <authorList>
            <person name="Yang L."/>
        </authorList>
    </citation>
    <scope>NUCLEOTIDE SEQUENCE [LARGE SCALE GENOMIC DNA]</scope>
    <source>
        <strain evidence="11">JXDWG</strain>
        <tissue evidence="11">Leaf</tissue>
    </source>
</reference>
<dbReference type="GO" id="GO:0007018">
    <property type="term" value="P:microtubule-based movement"/>
    <property type="evidence" value="ECO:0007669"/>
    <property type="project" value="InterPro"/>
</dbReference>
<keyword evidence="4 7" id="KW-0067">ATP-binding</keyword>
<dbReference type="InterPro" id="IPR036961">
    <property type="entry name" value="Kinesin_motor_dom_sf"/>
</dbReference>
<dbReference type="InterPro" id="IPR027640">
    <property type="entry name" value="Kinesin-like_fam"/>
</dbReference>
<comment type="caution">
    <text evidence="11">The sequence shown here is derived from an EMBL/GenBank/DDBJ whole genome shotgun (WGS) entry which is preliminary data.</text>
</comment>
<dbReference type="Gene3D" id="3.40.850.10">
    <property type="entry name" value="Kinesin motor domain"/>
    <property type="match status" value="1"/>
</dbReference>
<dbReference type="PROSITE" id="PS50067">
    <property type="entry name" value="KINESIN_MOTOR_2"/>
    <property type="match status" value="1"/>
</dbReference>
<evidence type="ECO:0000256" key="4">
    <source>
        <dbReference type="ARBA" id="ARBA00022840"/>
    </source>
</evidence>
<evidence type="ECO:0000256" key="9">
    <source>
        <dbReference type="SAM" id="MobiDB-lite"/>
    </source>
</evidence>
<evidence type="ECO:0000256" key="6">
    <source>
        <dbReference type="ARBA" id="ARBA00023175"/>
    </source>
</evidence>
<feature type="compositionally biased region" description="Polar residues" evidence="9">
    <location>
        <begin position="621"/>
        <end position="637"/>
    </location>
</feature>
<feature type="binding site" evidence="7">
    <location>
        <begin position="267"/>
        <end position="274"/>
    </location>
    <ligand>
        <name>ATP</name>
        <dbReference type="ChEBI" id="CHEBI:30616"/>
    </ligand>
</feature>
<feature type="coiled-coil region" evidence="8">
    <location>
        <begin position="525"/>
        <end position="552"/>
    </location>
</feature>
<evidence type="ECO:0000256" key="1">
    <source>
        <dbReference type="ARBA" id="ARBA00010899"/>
    </source>
</evidence>
<dbReference type="InterPro" id="IPR001752">
    <property type="entry name" value="Kinesin_motor_dom"/>
</dbReference>
<dbReference type="SUPFAM" id="SSF52540">
    <property type="entry name" value="P-loop containing nucleoside triphosphate hydrolases"/>
    <property type="match status" value="1"/>
</dbReference>
<evidence type="ECO:0000256" key="7">
    <source>
        <dbReference type="PROSITE-ProRule" id="PRU00283"/>
    </source>
</evidence>
<dbReference type="Pfam" id="PF00225">
    <property type="entry name" value="Kinesin"/>
    <property type="match status" value="1"/>
</dbReference>
<keyword evidence="2" id="KW-0493">Microtubule</keyword>
<dbReference type="PANTHER" id="PTHR47972:SF14">
    <property type="entry name" value="KINESIN-LIKE PROTEIN KIN-14J"/>
    <property type="match status" value="1"/>
</dbReference>
<sequence>MSRLQLVKTEKTKMEQKKELEEQDKVRLMKEKDHSDLEISMLKQQLDGTKRTYEQQQLHLETKARNAQEELEKKLKELECLLSDSRKKEKELESFSVSKAQIWNRKKVSYLNSIDSQFQALQGLRAASMSIKHEVIKTQRSYSEEFNRLGLKLKDLAEAAENYHAVLEENRRLYNEVQDLKGNIRVYCRIRPFLPGQSKKHSTIEYIGDNGELVVANPSKQGKENHRLFKFNKVFGPAATQEEVFLDTQPLIRSVLDGFNVCIFAYGQTGSGKTYTMSGPNSASKGDWGVNYRALSDLFQISQNRRSSMSYEVGVQMVEIYNEQVRDLLSSDASQKRLGIWSSSQPNGLAVPDASMHPVNSTGDVLELMHTGLTNRAVGATALNERSSRSHSVLTVHVRGADLETGAALRGNLHLVDLAGSERVDRSEVTGDRLKEAQHINKSLSALGDVIFALAQKSPHVPYRNSKLTQVLQSSLGGQAKTLMFVQLNPDVESFSETVSTLKFAERVSGVELGAARSNKEGRDVKELMEQVTSLKDTIAKKDEEIERLQLLKDPRTMSPSVNNEKRSSTSPKVGASSPRRHSLDGEFQPSRRLSSGKVSALADKASSDPNNNSDDKHSEAGSQLSMDAMVDTNQISPPDDELLGFSGADSEERLSDISDGGLSVGTETDGSVSGAMESSLFLEGSKPAESTQKSKLATKIPRPPQKQVQSTLTRPSSLKDLRKSTGSKKLPSAGSSSATKTTTTTGKRWQ</sequence>
<dbReference type="PRINTS" id="PR00380">
    <property type="entry name" value="KINESINHEAVY"/>
</dbReference>
<accession>A0AAP0K983</accession>
<feature type="compositionally biased region" description="Basic and acidic residues" evidence="9">
    <location>
        <begin position="8"/>
        <end position="20"/>
    </location>
</feature>
<feature type="region of interest" description="Disordered" evidence="9">
    <location>
        <begin position="552"/>
        <end position="751"/>
    </location>
</feature>
<name>A0AAP0K983_9MAGN</name>
<evidence type="ECO:0000313" key="12">
    <source>
        <dbReference type="Proteomes" id="UP001419268"/>
    </source>
</evidence>
<dbReference type="AlphaFoldDB" id="A0AAP0K983"/>
<evidence type="ECO:0000256" key="3">
    <source>
        <dbReference type="ARBA" id="ARBA00022741"/>
    </source>
</evidence>
<dbReference type="Gene3D" id="1.20.5.170">
    <property type="match status" value="1"/>
</dbReference>
<organism evidence="11 12">
    <name type="scientific">Stephania cephalantha</name>
    <dbReference type="NCBI Taxonomy" id="152367"/>
    <lineage>
        <taxon>Eukaryota</taxon>
        <taxon>Viridiplantae</taxon>
        <taxon>Streptophyta</taxon>
        <taxon>Embryophyta</taxon>
        <taxon>Tracheophyta</taxon>
        <taxon>Spermatophyta</taxon>
        <taxon>Magnoliopsida</taxon>
        <taxon>Ranunculales</taxon>
        <taxon>Menispermaceae</taxon>
        <taxon>Menispermoideae</taxon>
        <taxon>Cissampelideae</taxon>
        <taxon>Stephania</taxon>
    </lineage>
</organism>
<dbReference type="GO" id="GO:0005874">
    <property type="term" value="C:microtubule"/>
    <property type="evidence" value="ECO:0007669"/>
    <property type="project" value="UniProtKB-KW"/>
</dbReference>
<gene>
    <name evidence="11" type="ORF">Scep_006266</name>
</gene>
<feature type="region of interest" description="Disordered" evidence="9">
    <location>
        <begin position="1"/>
        <end position="20"/>
    </location>
</feature>
<evidence type="ECO:0000313" key="11">
    <source>
        <dbReference type="EMBL" id="KAK9147509.1"/>
    </source>
</evidence>
<evidence type="ECO:0000256" key="5">
    <source>
        <dbReference type="ARBA" id="ARBA00023054"/>
    </source>
</evidence>
<feature type="compositionally biased region" description="Polar residues" evidence="9">
    <location>
        <begin position="707"/>
        <end position="717"/>
    </location>
</feature>
<dbReference type="FunFam" id="3.40.850.10:FF:000044">
    <property type="entry name" value="p-loop containing nucleoside triphosphate hydrolases superfamily protein"/>
    <property type="match status" value="1"/>
</dbReference>
<dbReference type="GO" id="GO:0008017">
    <property type="term" value="F:microtubule binding"/>
    <property type="evidence" value="ECO:0007669"/>
    <property type="project" value="InterPro"/>
</dbReference>
<feature type="compositionally biased region" description="Low complexity" evidence="9">
    <location>
        <begin position="733"/>
        <end position="751"/>
    </location>
</feature>
<keyword evidence="12" id="KW-1185">Reference proteome</keyword>
<feature type="domain" description="Kinesin motor" evidence="10">
    <location>
        <begin position="183"/>
        <end position="511"/>
    </location>
</feature>
<comment type="similarity">
    <text evidence="1">Belongs to the TRAFAC class myosin-kinesin ATPase superfamily. Kinesin family. KIN-14 subfamily.</text>
</comment>
<proteinExistence type="inferred from homology"/>
<dbReference type="SMART" id="SM00129">
    <property type="entry name" value="KISc"/>
    <property type="match status" value="1"/>
</dbReference>
<dbReference type="InterPro" id="IPR027417">
    <property type="entry name" value="P-loop_NTPase"/>
</dbReference>
<keyword evidence="5 8" id="KW-0175">Coiled coil</keyword>
<evidence type="ECO:0000256" key="8">
    <source>
        <dbReference type="SAM" id="Coils"/>
    </source>
</evidence>
<evidence type="ECO:0000259" key="10">
    <source>
        <dbReference type="PROSITE" id="PS50067"/>
    </source>
</evidence>
<evidence type="ECO:0000256" key="2">
    <source>
        <dbReference type="ARBA" id="ARBA00022701"/>
    </source>
</evidence>
<feature type="coiled-coil region" evidence="8">
    <location>
        <begin position="156"/>
        <end position="183"/>
    </location>
</feature>
<dbReference type="GO" id="GO:0003777">
    <property type="term" value="F:microtubule motor activity"/>
    <property type="evidence" value="ECO:0007669"/>
    <property type="project" value="InterPro"/>
</dbReference>
<protein>
    <recommendedName>
        <fullName evidence="10">Kinesin motor domain-containing protein</fullName>
    </recommendedName>
</protein>
<dbReference type="Proteomes" id="UP001419268">
    <property type="component" value="Unassembled WGS sequence"/>
</dbReference>
<keyword evidence="6 7" id="KW-0505">Motor protein</keyword>